<dbReference type="AlphaFoldDB" id="A0A084U801"/>
<reference evidence="5 6" key="1">
    <citation type="submission" date="2014-05" db="EMBL/GenBank/DDBJ databases">
        <title>Draft Genome Sequence of Nitratireductor basaltis Strain UMTGB225, A Marine Bacterium Isolated from Green Barrel Tunicate.</title>
        <authorList>
            <person name="Gan H.Y."/>
        </authorList>
    </citation>
    <scope>NUCLEOTIDE SEQUENCE [LARGE SCALE GENOMIC DNA]</scope>
    <source>
        <strain evidence="5 6">UMTGB225</strain>
    </source>
</reference>
<dbReference type="PANTHER" id="PTHR24567">
    <property type="entry name" value="CRP FAMILY TRANSCRIPTIONAL REGULATORY PROTEIN"/>
    <property type="match status" value="1"/>
</dbReference>
<dbReference type="InterPro" id="IPR018490">
    <property type="entry name" value="cNMP-bd_dom_sf"/>
</dbReference>
<proteinExistence type="predicted"/>
<evidence type="ECO:0000259" key="4">
    <source>
        <dbReference type="PROSITE" id="PS50042"/>
    </source>
</evidence>
<accession>A0A084U801</accession>
<dbReference type="InterPro" id="IPR012318">
    <property type="entry name" value="HTH_CRP"/>
</dbReference>
<dbReference type="Pfam" id="PF13545">
    <property type="entry name" value="HTH_Crp_2"/>
    <property type="match status" value="1"/>
</dbReference>
<evidence type="ECO:0000256" key="1">
    <source>
        <dbReference type="ARBA" id="ARBA00023015"/>
    </source>
</evidence>
<keyword evidence="2" id="KW-0238">DNA-binding</keyword>
<feature type="domain" description="Cyclic nucleotide-binding" evidence="4">
    <location>
        <begin position="13"/>
        <end position="133"/>
    </location>
</feature>
<dbReference type="SUPFAM" id="SSF46785">
    <property type="entry name" value="Winged helix' DNA-binding domain"/>
    <property type="match status" value="1"/>
</dbReference>
<dbReference type="GO" id="GO:0005829">
    <property type="term" value="C:cytosol"/>
    <property type="evidence" value="ECO:0007669"/>
    <property type="project" value="TreeGrafter"/>
</dbReference>
<evidence type="ECO:0000313" key="5">
    <source>
        <dbReference type="EMBL" id="KFB09087.1"/>
    </source>
</evidence>
<dbReference type="RefSeq" id="WP_036478656.1">
    <property type="nucleotide sequence ID" value="NZ_JMQM01000001.1"/>
</dbReference>
<gene>
    <name evidence="5" type="ORF">EL18_00101</name>
</gene>
<dbReference type="PATRIC" id="fig|472175.3.peg.103"/>
<keyword evidence="1" id="KW-0805">Transcription regulation</keyword>
<dbReference type="GO" id="GO:0003677">
    <property type="term" value="F:DNA binding"/>
    <property type="evidence" value="ECO:0007669"/>
    <property type="project" value="UniProtKB-KW"/>
</dbReference>
<dbReference type="Gene3D" id="2.60.120.10">
    <property type="entry name" value="Jelly Rolls"/>
    <property type="match status" value="1"/>
</dbReference>
<evidence type="ECO:0000256" key="3">
    <source>
        <dbReference type="ARBA" id="ARBA00023163"/>
    </source>
</evidence>
<protein>
    <submittedName>
        <fullName evidence="5">Crp/Fnr family transcriptional regulator</fullName>
    </submittedName>
</protein>
<dbReference type="PROSITE" id="PS50042">
    <property type="entry name" value="CNMP_BINDING_3"/>
    <property type="match status" value="1"/>
</dbReference>
<dbReference type="InterPro" id="IPR036390">
    <property type="entry name" value="WH_DNA-bd_sf"/>
</dbReference>
<dbReference type="InterPro" id="IPR050397">
    <property type="entry name" value="Env_Response_Regulators"/>
</dbReference>
<sequence length="224" mass="25483">MSISVDTARSTIWAGELTAEELERAARGMVERVYQKGVYICHRDDKLDYWTGVADGLIKISAISAQGKAMTFAGAATGSWFGEGSVLKDEPRKYDLVAIRDTRMWMMQRATFMWLYENSKGFNRFLVRQLNERMGQFIATIEYDRILHPKARVARNLSWFFNPVLYPATRREIEISQEELGLLAGVSRQVVNKALKELEEEGLLTAAHGKITVHEPEVLACYDV</sequence>
<dbReference type="SMART" id="SM00419">
    <property type="entry name" value="HTH_CRP"/>
    <property type="match status" value="1"/>
</dbReference>
<dbReference type="SMART" id="SM00100">
    <property type="entry name" value="cNMP"/>
    <property type="match status" value="1"/>
</dbReference>
<keyword evidence="3" id="KW-0804">Transcription</keyword>
<dbReference type="STRING" id="472175.EL18_00101"/>
<keyword evidence="6" id="KW-1185">Reference proteome</keyword>
<dbReference type="OrthoDB" id="8068193at2"/>
<dbReference type="Pfam" id="PF00027">
    <property type="entry name" value="cNMP_binding"/>
    <property type="match status" value="1"/>
</dbReference>
<organism evidence="5 6">
    <name type="scientific">Nitratireductor basaltis</name>
    <dbReference type="NCBI Taxonomy" id="472175"/>
    <lineage>
        <taxon>Bacteria</taxon>
        <taxon>Pseudomonadati</taxon>
        <taxon>Pseudomonadota</taxon>
        <taxon>Alphaproteobacteria</taxon>
        <taxon>Hyphomicrobiales</taxon>
        <taxon>Phyllobacteriaceae</taxon>
        <taxon>Nitratireductor</taxon>
    </lineage>
</organism>
<dbReference type="PANTHER" id="PTHR24567:SF68">
    <property type="entry name" value="DNA-BINDING TRANSCRIPTIONAL DUAL REGULATOR CRP"/>
    <property type="match status" value="1"/>
</dbReference>
<dbReference type="SUPFAM" id="SSF51206">
    <property type="entry name" value="cAMP-binding domain-like"/>
    <property type="match status" value="1"/>
</dbReference>
<dbReference type="EMBL" id="JMQM01000001">
    <property type="protein sequence ID" value="KFB09087.1"/>
    <property type="molecule type" value="Genomic_DNA"/>
</dbReference>
<dbReference type="eggNOG" id="COG0664">
    <property type="taxonomic scope" value="Bacteria"/>
</dbReference>
<name>A0A084U801_9HYPH</name>
<comment type="caution">
    <text evidence="5">The sequence shown here is derived from an EMBL/GenBank/DDBJ whole genome shotgun (WGS) entry which is preliminary data.</text>
</comment>
<dbReference type="InterPro" id="IPR000595">
    <property type="entry name" value="cNMP-bd_dom"/>
</dbReference>
<dbReference type="Proteomes" id="UP000053675">
    <property type="component" value="Unassembled WGS sequence"/>
</dbReference>
<evidence type="ECO:0000256" key="2">
    <source>
        <dbReference type="ARBA" id="ARBA00023125"/>
    </source>
</evidence>
<dbReference type="CDD" id="cd00038">
    <property type="entry name" value="CAP_ED"/>
    <property type="match status" value="1"/>
</dbReference>
<dbReference type="Gene3D" id="1.10.10.10">
    <property type="entry name" value="Winged helix-like DNA-binding domain superfamily/Winged helix DNA-binding domain"/>
    <property type="match status" value="1"/>
</dbReference>
<evidence type="ECO:0000313" key="6">
    <source>
        <dbReference type="Proteomes" id="UP000053675"/>
    </source>
</evidence>
<dbReference type="InterPro" id="IPR014710">
    <property type="entry name" value="RmlC-like_jellyroll"/>
</dbReference>
<dbReference type="InterPro" id="IPR036388">
    <property type="entry name" value="WH-like_DNA-bd_sf"/>
</dbReference>
<dbReference type="GO" id="GO:0003700">
    <property type="term" value="F:DNA-binding transcription factor activity"/>
    <property type="evidence" value="ECO:0007669"/>
    <property type="project" value="TreeGrafter"/>
</dbReference>